<gene>
    <name evidence="2" type="ORF">ACFOVS_20955</name>
</gene>
<reference evidence="3" key="1">
    <citation type="journal article" date="2019" name="Int. J. Syst. Evol. Microbiol.">
        <title>The Global Catalogue of Microorganisms (GCM) 10K type strain sequencing project: providing services to taxonomists for standard genome sequencing and annotation.</title>
        <authorList>
            <consortium name="The Broad Institute Genomics Platform"/>
            <consortium name="The Broad Institute Genome Sequencing Center for Infectious Disease"/>
            <person name="Wu L."/>
            <person name="Ma J."/>
        </authorList>
    </citation>
    <scope>NUCLEOTIDE SEQUENCE [LARGE SCALE GENOMIC DNA]</scope>
    <source>
        <strain evidence="3">TBRC 5781</strain>
    </source>
</reference>
<evidence type="ECO:0000313" key="3">
    <source>
        <dbReference type="Proteomes" id="UP001595697"/>
    </source>
</evidence>
<dbReference type="SUPFAM" id="SSF56801">
    <property type="entry name" value="Acetyl-CoA synthetase-like"/>
    <property type="match status" value="1"/>
</dbReference>
<dbReference type="PANTHER" id="PTHR45527:SF1">
    <property type="entry name" value="FATTY ACID SYNTHASE"/>
    <property type="match status" value="1"/>
</dbReference>
<name>A0ABV8EF73_9HYPH</name>
<dbReference type="Gene3D" id="3.40.50.12780">
    <property type="entry name" value="N-terminal domain of ligase-like"/>
    <property type="match status" value="1"/>
</dbReference>
<sequence length="191" mass="20243">LAYVIYTSGSTGRPKGVGNTHANVVGCLYGLGRSGVVIDQSDRVLAHTTIGFDISALELWGSLTAGACVVMASSLNARDPVRLEALCREQAVSVLQATPTLWGQMSSQSLDLRLRLVGGEVLTEDVRRTIGSPAFNLYGPTEATIWSTAAAVEEYPATVIGRPLPDYQIHVLSASLQVLPVGVWGELYISG</sequence>
<dbReference type="PROSITE" id="PS00455">
    <property type="entry name" value="AMP_BINDING"/>
    <property type="match status" value="1"/>
</dbReference>
<organism evidence="2 3">
    <name type="scientific">Rhizobium lemnae</name>
    <dbReference type="NCBI Taxonomy" id="1214924"/>
    <lineage>
        <taxon>Bacteria</taxon>
        <taxon>Pseudomonadati</taxon>
        <taxon>Pseudomonadota</taxon>
        <taxon>Alphaproteobacteria</taxon>
        <taxon>Hyphomicrobiales</taxon>
        <taxon>Rhizobiaceae</taxon>
        <taxon>Rhizobium/Agrobacterium group</taxon>
        <taxon>Rhizobium</taxon>
    </lineage>
</organism>
<protein>
    <submittedName>
        <fullName evidence="2">AMP-binding protein</fullName>
    </submittedName>
</protein>
<dbReference type="Proteomes" id="UP001595697">
    <property type="component" value="Unassembled WGS sequence"/>
</dbReference>
<evidence type="ECO:0000259" key="1">
    <source>
        <dbReference type="Pfam" id="PF00501"/>
    </source>
</evidence>
<dbReference type="EMBL" id="JBHSBD010000109">
    <property type="protein sequence ID" value="MFC3970549.1"/>
    <property type="molecule type" value="Genomic_DNA"/>
</dbReference>
<keyword evidence="3" id="KW-1185">Reference proteome</keyword>
<comment type="caution">
    <text evidence="2">The sequence shown here is derived from an EMBL/GenBank/DDBJ whole genome shotgun (WGS) entry which is preliminary data.</text>
</comment>
<dbReference type="InterPro" id="IPR042099">
    <property type="entry name" value="ANL_N_sf"/>
</dbReference>
<feature type="domain" description="AMP-dependent synthetase/ligase" evidence="1">
    <location>
        <begin position="1"/>
        <end position="191"/>
    </location>
</feature>
<dbReference type="Pfam" id="PF00501">
    <property type="entry name" value="AMP-binding"/>
    <property type="match status" value="1"/>
</dbReference>
<dbReference type="PANTHER" id="PTHR45527">
    <property type="entry name" value="NONRIBOSOMAL PEPTIDE SYNTHETASE"/>
    <property type="match status" value="1"/>
</dbReference>
<dbReference type="RefSeq" id="WP_377307364.1">
    <property type="nucleotide sequence ID" value="NZ_JBHSBD010000109.1"/>
</dbReference>
<feature type="non-terminal residue" evidence="2">
    <location>
        <position position="191"/>
    </location>
</feature>
<dbReference type="InterPro" id="IPR000873">
    <property type="entry name" value="AMP-dep_synth/lig_dom"/>
</dbReference>
<dbReference type="InterPro" id="IPR020845">
    <property type="entry name" value="AMP-binding_CS"/>
</dbReference>
<proteinExistence type="predicted"/>
<accession>A0ABV8EF73</accession>
<evidence type="ECO:0000313" key="2">
    <source>
        <dbReference type="EMBL" id="MFC3970549.1"/>
    </source>
</evidence>
<feature type="non-terminal residue" evidence="2">
    <location>
        <position position="1"/>
    </location>
</feature>